<comment type="caution">
    <text evidence="6">The sequence shown here is derived from an EMBL/GenBank/DDBJ whole genome shotgun (WGS) entry which is preliminary data.</text>
</comment>
<evidence type="ECO:0000256" key="3">
    <source>
        <dbReference type="ARBA" id="ARBA00023163"/>
    </source>
</evidence>
<dbReference type="Proteomes" id="UP000609879">
    <property type="component" value="Unassembled WGS sequence"/>
</dbReference>
<dbReference type="InterPro" id="IPR009057">
    <property type="entry name" value="Homeodomain-like_sf"/>
</dbReference>
<evidence type="ECO:0000313" key="6">
    <source>
        <dbReference type="EMBL" id="GID74769.1"/>
    </source>
</evidence>
<dbReference type="InterPro" id="IPR004111">
    <property type="entry name" value="Repressor_TetR_C"/>
</dbReference>
<feature type="domain" description="HTH tetR-type" evidence="5">
    <location>
        <begin position="6"/>
        <end position="66"/>
    </location>
</feature>
<keyword evidence="1" id="KW-0805">Transcription regulation</keyword>
<evidence type="ECO:0000256" key="2">
    <source>
        <dbReference type="ARBA" id="ARBA00023125"/>
    </source>
</evidence>
<dbReference type="PANTHER" id="PTHR30055:SF151">
    <property type="entry name" value="TRANSCRIPTIONAL REGULATORY PROTEIN"/>
    <property type="match status" value="1"/>
</dbReference>
<dbReference type="Pfam" id="PF02909">
    <property type="entry name" value="TetR_C_1"/>
    <property type="match status" value="1"/>
</dbReference>
<dbReference type="Gene3D" id="1.10.10.60">
    <property type="entry name" value="Homeodomain-like"/>
    <property type="match status" value="1"/>
</dbReference>
<dbReference type="Pfam" id="PF00440">
    <property type="entry name" value="TetR_N"/>
    <property type="match status" value="1"/>
</dbReference>
<dbReference type="SUPFAM" id="SSF46689">
    <property type="entry name" value="Homeodomain-like"/>
    <property type="match status" value="1"/>
</dbReference>
<dbReference type="InterPro" id="IPR001647">
    <property type="entry name" value="HTH_TetR"/>
</dbReference>
<keyword evidence="3" id="KW-0804">Transcription</keyword>
<evidence type="ECO:0000313" key="7">
    <source>
        <dbReference type="Proteomes" id="UP000609879"/>
    </source>
</evidence>
<accession>A0ABQ3Y446</accession>
<gene>
    <name evidence="6" type="ORF">Ade02nite_34100</name>
</gene>
<keyword evidence="2 4" id="KW-0238">DNA-binding</keyword>
<sequence>MRARPSLSPELIIDAASRLAATSGAEALTVRRLGKELGADPTAVYRHFRDRDEIVLEVADRLIGQIIEELPAGLPWRERLDWLGRALVRTFVGHPAIAPTVAMRTTRRPGEFRTVEVILGALREAGLGDRQAAVHHRVFADTLLSYAGMCAGYATLEERSRRGDESAWAREYQQLPAADYPNIAAVRPHFATVDDDVVLTGLLGALLDMIEREATSQRR</sequence>
<keyword evidence="7" id="KW-1185">Reference proteome</keyword>
<dbReference type="PROSITE" id="PS50977">
    <property type="entry name" value="HTH_TETR_2"/>
    <property type="match status" value="1"/>
</dbReference>
<dbReference type="RefSeq" id="WP_203763674.1">
    <property type="nucleotide sequence ID" value="NZ_BAAABO010000012.1"/>
</dbReference>
<dbReference type="EMBL" id="BOMI01000065">
    <property type="protein sequence ID" value="GID74769.1"/>
    <property type="molecule type" value="Genomic_DNA"/>
</dbReference>
<evidence type="ECO:0000259" key="5">
    <source>
        <dbReference type="PROSITE" id="PS50977"/>
    </source>
</evidence>
<dbReference type="PRINTS" id="PR00455">
    <property type="entry name" value="HTHTETR"/>
</dbReference>
<evidence type="ECO:0000256" key="4">
    <source>
        <dbReference type="PROSITE-ProRule" id="PRU00335"/>
    </source>
</evidence>
<dbReference type="SUPFAM" id="SSF48498">
    <property type="entry name" value="Tetracyclin repressor-like, C-terminal domain"/>
    <property type="match status" value="1"/>
</dbReference>
<dbReference type="InterPro" id="IPR050109">
    <property type="entry name" value="HTH-type_TetR-like_transc_reg"/>
</dbReference>
<name>A0ABQ3Y446_9ACTN</name>
<protein>
    <recommendedName>
        <fullName evidence="5">HTH tetR-type domain-containing protein</fullName>
    </recommendedName>
</protein>
<reference evidence="6 7" key="1">
    <citation type="submission" date="2021-01" db="EMBL/GenBank/DDBJ databases">
        <title>Whole genome shotgun sequence of Actinoplanes deccanensis NBRC 13994.</title>
        <authorList>
            <person name="Komaki H."/>
            <person name="Tamura T."/>
        </authorList>
    </citation>
    <scope>NUCLEOTIDE SEQUENCE [LARGE SCALE GENOMIC DNA]</scope>
    <source>
        <strain evidence="6 7">NBRC 13994</strain>
    </source>
</reference>
<organism evidence="6 7">
    <name type="scientific">Paractinoplanes deccanensis</name>
    <dbReference type="NCBI Taxonomy" id="113561"/>
    <lineage>
        <taxon>Bacteria</taxon>
        <taxon>Bacillati</taxon>
        <taxon>Actinomycetota</taxon>
        <taxon>Actinomycetes</taxon>
        <taxon>Micromonosporales</taxon>
        <taxon>Micromonosporaceae</taxon>
        <taxon>Paractinoplanes</taxon>
    </lineage>
</organism>
<proteinExistence type="predicted"/>
<dbReference type="PANTHER" id="PTHR30055">
    <property type="entry name" value="HTH-TYPE TRANSCRIPTIONAL REGULATOR RUTR"/>
    <property type="match status" value="1"/>
</dbReference>
<evidence type="ECO:0000256" key="1">
    <source>
        <dbReference type="ARBA" id="ARBA00023015"/>
    </source>
</evidence>
<dbReference type="Gene3D" id="1.10.357.10">
    <property type="entry name" value="Tetracycline Repressor, domain 2"/>
    <property type="match status" value="1"/>
</dbReference>
<feature type="DNA-binding region" description="H-T-H motif" evidence="4">
    <location>
        <begin position="29"/>
        <end position="48"/>
    </location>
</feature>
<dbReference type="InterPro" id="IPR036271">
    <property type="entry name" value="Tet_transcr_reg_TetR-rel_C_sf"/>
</dbReference>